<name>A0A1N7M4L5_9RHOB</name>
<dbReference type="STRING" id="407234.SAMN05421795_105186"/>
<feature type="domain" description="Hedgehog/Intein (Hint)" evidence="2">
    <location>
        <begin position="37"/>
        <end position="169"/>
    </location>
</feature>
<organism evidence="3 4">
    <name type="scientific">Phaeovulum vinaykumarii</name>
    <dbReference type="NCBI Taxonomy" id="407234"/>
    <lineage>
        <taxon>Bacteria</taxon>
        <taxon>Pseudomonadati</taxon>
        <taxon>Pseudomonadota</taxon>
        <taxon>Alphaproteobacteria</taxon>
        <taxon>Rhodobacterales</taxon>
        <taxon>Paracoccaceae</taxon>
        <taxon>Phaeovulum</taxon>
    </lineage>
</organism>
<dbReference type="InterPro" id="IPR036844">
    <property type="entry name" value="Hint_dom_sf"/>
</dbReference>
<sequence length="220" mass="22970">MFGLNSARVRGQDEDTTGLWPGTGTDHQSGAGHAEGFIVGTRIATAQGWRAVEAIAPGDLVMTFDHGLAPVQAITRAALWSGQGRCPRSVMPLAVPAGALGNAAALLLLPEQSILLESDLAEAVFGAPFVLVPAAALAGYRGIEPITPHQKIEVIQLRFAEDEVVYANGSGLMRCAGSAAGGLERLLAGERLESYSVLPLNMARVIVKAMIEDARAHQPG</sequence>
<accession>A0A1N7M4L5</accession>
<evidence type="ECO:0000259" key="2">
    <source>
        <dbReference type="Pfam" id="PF13403"/>
    </source>
</evidence>
<keyword evidence="4" id="KW-1185">Reference proteome</keyword>
<dbReference type="Proteomes" id="UP000186098">
    <property type="component" value="Unassembled WGS sequence"/>
</dbReference>
<gene>
    <name evidence="3" type="ORF">SAMN05421795_105186</name>
</gene>
<dbReference type="AlphaFoldDB" id="A0A1N7M4L5"/>
<evidence type="ECO:0000313" key="4">
    <source>
        <dbReference type="Proteomes" id="UP000186098"/>
    </source>
</evidence>
<evidence type="ECO:0000313" key="3">
    <source>
        <dbReference type="EMBL" id="SIS81034.1"/>
    </source>
</evidence>
<proteinExistence type="predicted"/>
<dbReference type="SUPFAM" id="SSF51294">
    <property type="entry name" value="Hedgehog/intein (Hint) domain"/>
    <property type="match status" value="1"/>
</dbReference>
<protein>
    <submittedName>
        <fullName evidence="3">Hint domain-containing protein</fullName>
    </submittedName>
</protein>
<dbReference type="RefSeq" id="WP_076366236.1">
    <property type="nucleotide sequence ID" value="NZ_FTOM01000005.1"/>
</dbReference>
<dbReference type="OrthoDB" id="7685535at2"/>
<evidence type="ECO:0000256" key="1">
    <source>
        <dbReference type="SAM" id="MobiDB-lite"/>
    </source>
</evidence>
<dbReference type="InterPro" id="IPR028992">
    <property type="entry name" value="Hedgehog/Intein_dom"/>
</dbReference>
<reference evidence="4" key="1">
    <citation type="submission" date="2017-01" db="EMBL/GenBank/DDBJ databases">
        <authorList>
            <person name="Varghese N."/>
            <person name="Submissions S."/>
        </authorList>
    </citation>
    <scope>NUCLEOTIDE SEQUENCE [LARGE SCALE GENOMIC DNA]</scope>
    <source>
        <strain evidence="4">DSM 18714</strain>
    </source>
</reference>
<dbReference type="Pfam" id="PF13403">
    <property type="entry name" value="Hint_2"/>
    <property type="match status" value="1"/>
</dbReference>
<feature type="region of interest" description="Disordered" evidence="1">
    <location>
        <begin position="1"/>
        <end position="31"/>
    </location>
</feature>
<dbReference type="EMBL" id="FTOM01000005">
    <property type="protein sequence ID" value="SIS81034.1"/>
    <property type="molecule type" value="Genomic_DNA"/>
</dbReference>